<name>A0A0W0U178_9GAMM</name>
<dbReference type="RefSeq" id="WP_058444918.1">
    <property type="nucleotide sequence ID" value="NZ_CAAAHT010000066.1"/>
</dbReference>
<dbReference type="PANTHER" id="PTHR33121">
    <property type="entry name" value="CYCLIC DI-GMP PHOSPHODIESTERASE PDEF"/>
    <property type="match status" value="1"/>
</dbReference>
<dbReference type="InterPro" id="IPR001633">
    <property type="entry name" value="EAL_dom"/>
</dbReference>
<dbReference type="Proteomes" id="UP000251942">
    <property type="component" value="Unassembled WGS sequence"/>
</dbReference>
<dbReference type="STRING" id="453.Lfee_1214"/>
<accession>A0A0W0U178</accession>
<dbReference type="EMBL" id="LNYB01000032">
    <property type="protein sequence ID" value="KTD01275.1"/>
    <property type="molecule type" value="Genomic_DNA"/>
</dbReference>
<dbReference type="GO" id="GO:0000160">
    <property type="term" value="P:phosphorelay signal transduction system"/>
    <property type="evidence" value="ECO:0007669"/>
    <property type="project" value="InterPro"/>
</dbReference>
<dbReference type="SUPFAM" id="SSF52172">
    <property type="entry name" value="CheY-like"/>
    <property type="match status" value="1"/>
</dbReference>
<reference evidence="4 6" key="1">
    <citation type="submission" date="2015-11" db="EMBL/GenBank/DDBJ databases">
        <title>Genomic analysis of 38 Legionella species identifies large and diverse effector repertoires.</title>
        <authorList>
            <person name="Burstein D."/>
            <person name="Amaro F."/>
            <person name="Zusman T."/>
            <person name="Lifshitz Z."/>
            <person name="Cohen O."/>
            <person name="Gilbert J.A."/>
            <person name="Pupko T."/>
            <person name="Shuman H.A."/>
            <person name="Segal G."/>
        </authorList>
    </citation>
    <scope>NUCLEOTIDE SEQUENCE [LARGE SCALE GENOMIC DNA]</scope>
    <source>
        <strain evidence="4 6">WO-44C</strain>
    </source>
</reference>
<keyword evidence="1" id="KW-0597">Phosphoprotein</keyword>
<evidence type="ECO:0000313" key="4">
    <source>
        <dbReference type="EMBL" id="KTD01275.1"/>
    </source>
</evidence>
<evidence type="ECO:0000313" key="5">
    <source>
        <dbReference type="EMBL" id="SPX59520.1"/>
    </source>
</evidence>
<feature type="modified residue" description="4-aspartylphosphate" evidence="1">
    <location>
        <position position="59"/>
    </location>
</feature>
<reference evidence="5 7" key="2">
    <citation type="submission" date="2018-06" db="EMBL/GenBank/DDBJ databases">
        <authorList>
            <consortium name="Pathogen Informatics"/>
            <person name="Doyle S."/>
        </authorList>
    </citation>
    <scope>NUCLEOTIDE SEQUENCE [LARGE SCALE GENOMIC DNA]</scope>
    <source>
        <strain evidence="5 7">NCTC12022</strain>
    </source>
</reference>
<dbReference type="EMBL" id="UASS01000001">
    <property type="protein sequence ID" value="SPX59520.1"/>
    <property type="molecule type" value="Genomic_DNA"/>
</dbReference>
<dbReference type="SUPFAM" id="SSF141868">
    <property type="entry name" value="EAL domain-like"/>
    <property type="match status" value="1"/>
</dbReference>
<dbReference type="Pfam" id="PF00563">
    <property type="entry name" value="EAL"/>
    <property type="match status" value="1"/>
</dbReference>
<protein>
    <submittedName>
        <fullName evidence="4">Regulatory protein (GGDEF, EAL and PAS domains)</fullName>
    </submittedName>
</protein>
<feature type="domain" description="Response regulatory" evidence="2">
    <location>
        <begin position="7"/>
        <end position="129"/>
    </location>
</feature>
<dbReference type="InterPro" id="IPR050706">
    <property type="entry name" value="Cyclic-di-GMP_PDE-like"/>
</dbReference>
<dbReference type="InterPro" id="IPR001789">
    <property type="entry name" value="Sig_transdc_resp-reg_receiver"/>
</dbReference>
<gene>
    <name evidence="5" type="primary">cph2_1</name>
    <name evidence="4" type="ORF">Lfee_1214</name>
    <name evidence="5" type="ORF">NCTC12022_00343</name>
</gene>
<evidence type="ECO:0000313" key="7">
    <source>
        <dbReference type="Proteomes" id="UP000251942"/>
    </source>
</evidence>
<dbReference type="InterPro" id="IPR011006">
    <property type="entry name" value="CheY-like_superfamily"/>
</dbReference>
<dbReference type="InterPro" id="IPR035919">
    <property type="entry name" value="EAL_sf"/>
</dbReference>
<dbReference type="PROSITE" id="PS50110">
    <property type="entry name" value="RESPONSE_REGULATORY"/>
    <property type="match status" value="1"/>
</dbReference>
<evidence type="ECO:0000259" key="2">
    <source>
        <dbReference type="PROSITE" id="PS50110"/>
    </source>
</evidence>
<evidence type="ECO:0000256" key="1">
    <source>
        <dbReference type="PROSITE-ProRule" id="PRU00169"/>
    </source>
</evidence>
<dbReference type="Pfam" id="PF00072">
    <property type="entry name" value="Response_reg"/>
    <property type="match status" value="1"/>
</dbReference>
<dbReference type="PANTHER" id="PTHR33121:SF79">
    <property type="entry name" value="CYCLIC DI-GMP PHOSPHODIESTERASE PDED-RELATED"/>
    <property type="match status" value="1"/>
</dbReference>
<dbReference type="SMART" id="SM00052">
    <property type="entry name" value="EAL"/>
    <property type="match status" value="1"/>
</dbReference>
<evidence type="ECO:0000259" key="3">
    <source>
        <dbReference type="PROSITE" id="PS50883"/>
    </source>
</evidence>
<dbReference type="Gene3D" id="3.40.50.2300">
    <property type="match status" value="1"/>
</dbReference>
<dbReference type="PROSITE" id="PS50883">
    <property type="entry name" value="EAL"/>
    <property type="match status" value="1"/>
</dbReference>
<sequence length="411" mass="46535">MDFKNLTILIVEDEEFQRNILVRLLKNIGVQHLYEATDGHRALELIEKHIDSIDILISDIKMPKMDGMELLRHLSEIKTKISTVIFSGLERSLITSIETMALAYDINLLGVIEKPVSKNKLELLLKKYVSAVRNRKIAKSTPPSRSFTKKELLKGLKNDEFEPFFQPKIELATRFLKGAEALTSWRHPRAGIINPQDFISDMEHMEIIDELTWIILKKAALYCNSWRQAGLNVTVSVNLSPISLTDTTLADRITNLVISQGLEPHHMILEITESATTSCIGSVLENLSRLRMKGFGLSIDDYGTGYSTMQQLMRIAYTELKIDKSFITNVALNESTRIIVSSSLEMAKKLKLTSVAEGVETVEDWNYLLELGCDLAQGYLIAKPMPAEEFYNWAIKWMRGGLTGVTNQNLR</sequence>
<dbReference type="OrthoDB" id="8553030at2"/>
<dbReference type="GO" id="GO:0071111">
    <property type="term" value="F:cyclic-guanylate-specific phosphodiesterase activity"/>
    <property type="evidence" value="ECO:0007669"/>
    <property type="project" value="InterPro"/>
</dbReference>
<dbReference type="SMART" id="SM00448">
    <property type="entry name" value="REC"/>
    <property type="match status" value="1"/>
</dbReference>
<keyword evidence="6" id="KW-1185">Reference proteome</keyword>
<dbReference type="AlphaFoldDB" id="A0A0W0U178"/>
<proteinExistence type="predicted"/>
<dbReference type="PATRIC" id="fig|453.4.peg.1309"/>
<evidence type="ECO:0000313" key="6">
    <source>
        <dbReference type="Proteomes" id="UP000054698"/>
    </source>
</evidence>
<feature type="domain" description="EAL" evidence="3">
    <location>
        <begin position="145"/>
        <end position="398"/>
    </location>
</feature>
<dbReference type="Gene3D" id="3.20.20.450">
    <property type="entry name" value="EAL domain"/>
    <property type="match status" value="1"/>
</dbReference>
<dbReference type="CDD" id="cd01948">
    <property type="entry name" value="EAL"/>
    <property type="match status" value="1"/>
</dbReference>
<organism evidence="4 6">
    <name type="scientific">Legionella feeleii</name>
    <dbReference type="NCBI Taxonomy" id="453"/>
    <lineage>
        <taxon>Bacteria</taxon>
        <taxon>Pseudomonadati</taxon>
        <taxon>Pseudomonadota</taxon>
        <taxon>Gammaproteobacteria</taxon>
        <taxon>Legionellales</taxon>
        <taxon>Legionellaceae</taxon>
        <taxon>Legionella</taxon>
    </lineage>
</organism>
<dbReference type="Proteomes" id="UP000054698">
    <property type="component" value="Unassembled WGS sequence"/>
</dbReference>